<keyword evidence="1" id="KW-0812">Transmembrane</keyword>
<evidence type="ECO:0008006" key="4">
    <source>
        <dbReference type="Google" id="ProtNLM"/>
    </source>
</evidence>
<evidence type="ECO:0000313" key="3">
    <source>
        <dbReference type="Proteomes" id="UP000315215"/>
    </source>
</evidence>
<gene>
    <name evidence="2" type="ORF">FN924_06840</name>
</gene>
<feature type="transmembrane region" description="Helical" evidence="1">
    <location>
        <begin position="43"/>
        <end position="66"/>
    </location>
</feature>
<evidence type="ECO:0000313" key="2">
    <source>
        <dbReference type="EMBL" id="QDP39907.1"/>
    </source>
</evidence>
<keyword evidence="1" id="KW-1133">Transmembrane helix</keyword>
<dbReference type="AlphaFoldDB" id="A0A516KEX3"/>
<keyword evidence="3" id="KW-1185">Reference proteome</keyword>
<dbReference type="KEGG" id="aqt:FN924_06840"/>
<sequence length="148" mass="17426">MVESVNFKYVPLKRWKKEGSSHLFYVMLGMATFYISAKNEGTISMLLFITSGSLFLSGLYHAIYYFRLPDKDYVRINDAEIIIYRGSFSKKRILFSKISKAVEMDRKIVIHIGSPYYEEIIYTEWLSEADVRVLRRELFQKVPEEAIK</sequence>
<reference evidence="2 3" key="1">
    <citation type="submission" date="2019-07" db="EMBL/GenBank/DDBJ databases">
        <authorList>
            <person name="Li J."/>
        </authorList>
    </citation>
    <scope>NUCLEOTIDE SEQUENCE [LARGE SCALE GENOMIC DNA]</scope>
    <source>
        <strain evidence="2 3">TKL69</strain>
    </source>
</reference>
<protein>
    <recommendedName>
        <fullName evidence="4">YcxB family protein</fullName>
    </recommendedName>
</protein>
<dbReference type="Proteomes" id="UP000315215">
    <property type="component" value="Chromosome"/>
</dbReference>
<organism evidence="2 3">
    <name type="scientific">Radiobacillus deserti</name>
    <dbReference type="NCBI Taxonomy" id="2594883"/>
    <lineage>
        <taxon>Bacteria</taxon>
        <taxon>Bacillati</taxon>
        <taxon>Bacillota</taxon>
        <taxon>Bacilli</taxon>
        <taxon>Bacillales</taxon>
        <taxon>Bacillaceae</taxon>
        <taxon>Radiobacillus</taxon>
    </lineage>
</organism>
<name>A0A516KEX3_9BACI</name>
<feature type="transmembrane region" description="Helical" evidence="1">
    <location>
        <begin position="21"/>
        <end position="37"/>
    </location>
</feature>
<keyword evidence="1" id="KW-0472">Membrane</keyword>
<dbReference type="EMBL" id="CP041666">
    <property type="protein sequence ID" value="QDP39907.1"/>
    <property type="molecule type" value="Genomic_DNA"/>
</dbReference>
<proteinExistence type="predicted"/>
<evidence type="ECO:0000256" key="1">
    <source>
        <dbReference type="SAM" id="Phobius"/>
    </source>
</evidence>
<accession>A0A516KEX3</accession>